<keyword evidence="1" id="KW-0677">Repeat</keyword>
<dbReference type="InterPro" id="IPR002110">
    <property type="entry name" value="Ankyrin_rpt"/>
</dbReference>
<dbReference type="Pfam" id="PF12796">
    <property type="entry name" value="Ank_2"/>
    <property type="match status" value="2"/>
</dbReference>
<dbReference type="Proteomes" id="UP001362999">
    <property type="component" value="Unassembled WGS sequence"/>
</dbReference>
<reference evidence="4 5" key="1">
    <citation type="journal article" date="2024" name="J Genomics">
        <title>Draft genome sequencing and assembly of Favolaschia claudopus CIRM-BRFM 2984 isolated from oak limbs.</title>
        <authorList>
            <person name="Navarro D."/>
            <person name="Drula E."/>
            <person name="Chaduli D."/>
            <person name="Cazenave R."/>
            <person name="Ahrendt S."/>
            <person name="Wang J."/>
            <person name="Lipzen A."/>
            <person name="Daum C."/>
            <person name="Barry K."/>
            <person name="Grigoriev I.V."/>
            <person name="Favel A."/>
            <person name="Rosso M.N."/>
            <person name="Martin F."/>
        </authorList>
    </citation>
    <scope>NUCLEOTIDE SEQUENCE [LARGE SCALE GENOMIC DNA]</scope>
    <source>
        <strain evidence="4 5">CIRM-BRFM 2984</strain>
    </source>
</reference>
<dbReference type="InterPro" id="IPR050889">
    <property type="entry name" value="Dendritic_Spine_Reg/Scaffold"/>
</dbReference>
<organism evidence="4 5">
    <name type="scientific">Favolaschia claudopus</name>
    <dbReference type="NCBI Taxonomy" id="2862362"/>
    <lineage>
        <taxon>Eukaryota</taxon>
        <taxon>Fungi</taxon>
        <taxon>Dikarya</taxon>
        <taxon>Basidiomycota</taxon>
        <taxon>Agaricomycotina</taxon>
        <taxon>Agaricomycetes</taxon>
        <taxon>Agaricomycetidae</taxon>
        <taxon>Agaricales</taxon>
        <taxon>Marasmiineae</taxon>
        <taxon>Mycenaceae</taxon>
        <taxon>Favolaschia</taxon>
    </lineage>
</organism>
<evidence type="ECO:0000256" key="1">
    <source>
        <dbReference type="ARBA" id="ARBA00022737"/>
    </source>
</evidence>
<dbReference type="InterPro" id="IPR036770">
    <property type="entry name" value="Ankyrin_rpt-contain_sf"/>
</dbReference>
<proteinExistence type="predicted"/>
<feature type="repeat" description="ANK" evidence="3">
    <location>
        <begin position="87"/>
        <end position="113"/>
    </location>
</feature>
<evidence type="ECO:0000313" key="5">
    <source>
        <dbReference type="Proteomes" id="UP001362999"/>
    </source>
</evidence>
<protein>
    <submittedName>
        <fullName evidence="4">Ankyrin repeat-containing domain protein</fullName>
    </submittedName>
</protein>
<dbReference type="PANTHER" id="PTHR24166">
    <property type="entry name" value="ROLLING PEBBLES, ISOFORM B"/>
    <property type="match status" value="1"/>
</dbReference>
<evidence type="ECO:0000256" key="2">
    <source>
        <dbReference type="ARBA" id="ARBA00023043"/>
    </source>
</evidence>
<gene>
    <name evidence="4" type="ORF">R3P38DRAFT_2951368</name>
</gene>
<accession>A0AAW0BG24</accession>
<comment type="caution">
    <text evidence="4">The sequence shown here is derived from an EMBL/GenBank/DDBJ whole genome shotgun (WGS) entry which is preliminary data.</text>
</comment>
<feature type="repeat" description="ANK" evidence="3">
    <location>
        <begin position="121"/>
        <end position="149"/>
    </location>
</feature>
<dbReference type="PROSITE" id="PS50088">
    <property type="entry name" value="ANK_REPEAT"/>
    <property type="match status" value="4"/>
</dbReference>
<dbReference type="AlphaFoldDB" id="A0AAW0BG24"/>
<sequence length="344" mass="37561">MKDYYLSEFPPELILLLSAPLSTASLNALTLTSRRTHEILQPELESRITPKLGEKLLLWASDSKPHIVDKLLAPPHSIHPSPGNGLDNLTALHVAAKAGNLEIASMLLEAGANPAASWDQDEYEPLHLAVINEDLAMMRLLLDHGAPLDHCFGCDGASENALHRACSLGHMEMIKLLLERGARLEARGHYGTPLGFAIRTGNVEVIRFLLEKGADANVAAPLFVLLVGGPPAPLSASLLYIVMGLRHPRSDDEYGRRMLMLLPQWAELQGRTPVRWEGLPLGDKRKQLMALLMAHGATKDGAMATITRHLKPLAEAALYSEEEYLQVIAGMFKEAEEAIPQVTG</sequence>
<feature type="repeat" description="ANK" evidence="3">
    <location>
        <begin position="157"/>
        <end position="189"/>
    </location>
</feature>
<evidence type="ECO:0000256" key="3">
    <source>
        <dbReference type="PROSITE-ProRule" id="PRU00023"/>
    </source>
</evidence>
<dbReference type="PROSITE" id="PS50297">
    <property type="entry name" value="ANK_REP_REGION"/>
    <property type="match status" value="4"/>
</dbReference>
<dbReference type="PANTHER" id="PTHR24166:SF48">
    <property type="entry name" value="PROTEIN VAPYRIN"/>
    <property type="match status" value="1"/>
</dbReference>
<dbReference type="PRINTS" id="PR01415">
    <property type="entry name" value="ANKYRIN"/>
</dbReference>
<keyword evidence="2 3" id="KW-0040">ANK repeat</keyword>
<dbReference type="SUPFAM" id="SSF48403">
    <property type="entry name" value="Ankyrin repeat"/>
    <property type="match status" value="1"/>
</dbReference>
<feature type="repeat" description="ANK" evidence="3">
    <location>
        <begin position="189"/>
        <end position="221"/>
    </location>
</feature>
<dbReference type="SMART" id="SM00248">
    <property type="entry name" value="ANK"/>
    <property type="match status" value="4"/>
</dbReference>
<name>A0AAW0BG24_9AGAR</name>
<keyword evidence="5" id="KW-1185">Reference proteome</keyword>
<dbReference type="EMBL" id="JAWWNJ010000034">
    <property type="protein sequence ID" value="KAK7024829.1"/>
    <property type="molecule type" value="Genomic_DNA"/>
</dbReference>
<dbReference type="Gene3D" id="1.25.40.20">
    <property type="entry name" value="Ankyrin repeat-containing domain"/>
    <property type="match status" value="1"/>
</dbReference>
<evidence type="ECO:0000313" key="4">
    <source>
        <dbReference type="EMBL" id="KAK7024829.1"/>
    </source>
</evidence>